<evidence type="ECO:0000259" key="2">
    <source>
        <dbReference type="Pfam" id="PF13175"/>
    </source>
</evidence>
<dbReference type="Proteomes" id="UP000524321">
    <property type="component" value="Unassembled WGS sequence"/>
</dbReference>
<reference evidence="3 4" key="2">
    <citation type="submission" date="2020-07" db="EMBL/GenBank/DDBJ databases">
        <title>Bacterial metabolism rescues the inhibition of intestinal drug absorption by food and drug additives.</title>
        <authorList>
            <person name="Zou L."/>
            <person name="Spanogiannopoulos P."/>
            <person name="Chien H.-C."/>
            <person name="Pieper L.M."/>
            <person name="Cai W."/>
            <person name="Khuri N."/>
            <person name="Pottel J."/>
            <person name="Vora B."/>
            <person name="Ni Z."/>
            <person name="Tsakalozou E."/>
            <person name="Zhang W."/>
            <person name="Shoichet B.K."/>
            <person name="Giacomini K.M."/>
            <person name="Turnbaugh P.J."/>
        </authorList>
    </citation>
    <scope>NUCLEOTIDE SEQUENCE [LARGE SCALE GENOMIC DNA]</scope>
    <source>
        <strain evidence="3 4">B33</strain>
    </source>
</reference>
<dbReference type="Gene3D" id="3.40.50.300">
    <property type="entry name" value="P-loop containing nucleotide triphosphate hydrolases"/>
    <property type="match status" value="1"/>
</dbReference>
<proteinExistence type="predicted"/>
<keyword evidence="1" id="KW-0175">Coiled coil</keyword>
<dbReference type="AlphaFoldDB" id="A0A7Y6PET1"/>
<dbReference type="InterPro" id="IPR041685">
    <property type="entry name" value="AAA_GajA/Old/RecF-like"/>
</dbReference>
<dbReference type="GO" id="GO:0005524">
    <property type="term" value="F:ATP binding"/>
    <property type="evidence" value="ECO:0007669"/>
    <property type="project" value="UniProtKB-KW"/>
</dbReference>
<name>A0A7Y6PET1_PHOVU</name>
<evidence type="ECO:0000313" key="3">
    <source>
        <dbReference type="EMBL" id="NVB74526.1"/>
    </source>
</evidence>
<feature type="coiled-coil region" evidence="1">
    <location>
        <begin position="223"/>
        <end position="250"/>
    </location>
</feature>
<dbReference type="Pfam" id="PF13175">
    <property type="entry name" value="AAA_15"/>
    <property type="match status" value="1"/>
</dbReference>
<feature type="domain" description="Endonuclease GajA/Old nuclease/RecF-like AAA" evidence="2">
    <location>
        <begin position="1"/>
        <end position="374"/>
    </location>
</feature>
<evidence type="ECO:0000256" key="1">
    <source>
        <dbReference type="SAM" id="Coils"/>
    </source>
</evidence>
<sequence length="605" mass="68508">MKLKTIYLKNFRCYKDEVCIEFDDLTTFVGKNDIGKSTILEGLEIFFNNDLVKIEPSDANIHGDNNVVITCDFGDLPSELILDSGEITNLTDEYLTISNDTLRIKKVYDCSKSKVSSTVYIVANHPNVVEAENLLSLKEKELQKIIKDKGIDCPLKGNPLMRKAIWASIDDLHLQETEIEVSKAKEDGKEIWTKIDAYLPNYALFQSDRSSHDSDGEVQNPMKVAIQAAISEVEEEINAIQKKVQDKAMAIAQQTQEALKYIDNNLANQLTPKFTPPAASKWNSLFSIAMDTDEGIALNKRGSGVRRMILVGFFKAEAERKLCNSKKKNIIYAIEEPETAQHPNNQRILINSFKELSKSEKCQVILTTHSPGLAQELPIESLRFIDRNDEGLPFVKYGTDILPLIVDALGILPDSNQNVQLLLCLEGPTDVVAFKAFSRCLRTKYPEIIDLENDNRVLVVPLGGSILKYWVEKQYFRKLGCPEVHIYDNDVKAYQKSIDDINARGDKSWGVLTRKYEIENYLHPHAIKTVYNIDVDTDQQNVPAKVALAYYEANKDKLDGKWKDSTSKTYLSKVFTDAMTCDLLEERDPEGEVKGWFDKITSMLH</sequence>
<comment type="caution">
    <text evidence="3">The sequence shown here is derived from an EMBL/GenBank/DDBJ whole genome shotgun (WGS) entry which is preliminary data.</text>
</comment>
<organism evidence="3 4">
    <name type="scientific">Phocaeicola vulgatus</name>
    <name type="common">Bacteroides vulgatus</name>
    <dbReference type="NCBI Taxonomy" id="821"/>
    <lineage>
        <taxon>Bacteria</taxon>
        <taxon>Pseudomonadati</taxon>
        <taxon>Bacteroidota</taxon>
        <taxon>Bacteroidia</taxon>
        <taxon>Bacteroidales</taxon>
        <taxon>Bacteroidaceae</taxon>
        <taxon>Phocaeicola</taxon>
    </lineage>
</organism>
<gene>
    <name evidence="3" type="ORF">HUV05_13510</name>
</gene>
<dbReference type="InterPro" id="IPR051396">
    <property type="entry name" value="Bact_Antivir_Def_Nuclease"/>
</dbReference>
<dbReference type="InterPro" id="IPR027417">
    <property type="entry name" value="P-loop_NTPase"/>
</dbReference>
<reference evidence="3 4" key="1">
    <citation type="submission" date="2020-04" db="EMBL/GenBank/DDBJ databases">
        <authorList>
            <person name="Pieper L."/>
        </authorList>
    </citation>
    <scope>NUCLEOTIDE SEQUENCE [LARGE SCALE GENOMIC DNA]</scope>
    <source>
        <strain evidence="3 4">B33</strain>
    </source>
</reference>
<dbReference type="SUPFAM" id="SSF52540">
    <property type="entry name" value="P-loop containing nucleoside triphosphate hydrolases"/>
    <property type="match status" value="1"/>
</dbReference>
<dbReference type="PANTHER" id="PTHR43581:SF4">
    <property type="entry name" value="ATP_GTP PHOSPHATASE"/>
    <property type="match status" value="1"/>
</dbReference>
<dbReference type="EMBL" id="JABWDJ010000054">
    <property type="protein sequence ID" value="NVB74526.1"/>
    <property type="molecule type" value="Genomic_DNA"/>
</dbReference>
<accession>A0A7Y6PET1</accession>
<keyword evidence="3" id="KW-0547">Nucleotide-binding</keyword>
<dbReference type="RefSeq" id="WP_176350573.1">
    <property type="nucleotide sequence ID" value="NZ_JABWDJ010000054.1"/>
</dbReference>
<protein>
    <submittedName>
        <fullName evidence="3">ATP-binding protein</fullName>
    </submittedName>
</protein>
<evidence type="ECO:0000313" key="4">
    <source>
        <dbReference type="Proteomes" id="UP000524321"/>
    </source>
</evidence>
<dbReference type="PANTHER" id="PTHR43581">
    <property type="entry name" value="ATP/GTP PHOSPHATASE"/>
    <property type="match status" value="1"/>
</dbReference>
<keyword evidence="3" id="KW-0067">ATP-binding</keyword>